<evidence type="ECO:0000256" key="1">
    <source>
        <dbReference type="SAM" id="MobiDB-lite"/>
    </source>
</evidence>
<dbReference type="InterPro" id="IPR013877">
    <property type="entry name" value="YAP-bd/ALF4/Glomulin"/>
</dbReference>
<keyword evidence="3" id="KW-1185">Reference proteome</keyword>
<dbReference type="STRING" id="254877.A0A1V6SM25"/>
<dbReference type="GO" id="GO:0005737">
    <property type="term" value="C:cytoplasm"/>
    <property type="evidence" value="ECO:0007669"/>
    <property type="project" value="TreeGrafter"/>
</dbReference>
<dbReference type="PANTHER" id="PTHR28020">
    <property type="entry name" value="YAP1-BINDING PROTEIN 1-RELATED"/>
    <property type="match status" value="1"/>
</dbReference>
<organism evidence="2 3">
    <name type="scientific">Penicillium flavigenum</name>
    <dbReference type="NCBI Taxonomy" id="254877"/>
    <lineage>
        <taxon>Eukaryota</taxon>
        <taxon>Fungi</taxon>
        <taxon>Dikarya</taxon>
        <taxon>Ascomycota</taxon>
        <taxon>Pezizomycotina</taxon>
        <taxon>Eurotiomycetes</taxon>
        <taxon>Eurotiomycetidae</taxon>
        <taxon>Eurotiales</taxon>
        <taxon>Aspergillaceae</taxon>
        <taxon>Penicillium</taxon>
    </lineage>
</organism>
<dbReference type="AlphaFoldDB" id="A0A1V6SM25"/>
<accession>A0A1V6SM25</accession>
<dbReference type="Proteomes" id="UP000191342">
    <property type="component" value="Unassembled WGS sequence"/>
</dbReference>
<proteinExistence type="predicted"/>
<evidence type="ECO:0000313" key="3">
    <source>
        <dbReference type="Proteomes" id="UP000191342"/>
    </source>
</evidence>
<dbReference type="PANTHER" id="PTHR28020:SF1">
    <property type="entry name" value="YAP1-BINDING PROTEIN 1-RELATED"/>
    <property type="match status" value="1"/>
</dbReference>
<protein>
    <recommendedName>
        <fullName evidence="4">YAP-binding/ALF4/Glomulin</fullName>
    </recommendedName>
</protein>
<evidence type="ECO:0008006" key="4">
    <source>
        <dbReference type="Google" id="ProtNLM"/>
    </source>
</evidence>
<dbReference type="OrthoDB" id="5396786at2759"/>
<evidence type="ECO:0000313" key="2">
    <source>
        <dbReference type="EMBL" id="OQE15125.1"/>
    </source>
</evidence>
<feature type="compositionally biased region" description="Low complexity" evidence="1">
    <location>
        <begin position="185"/>
        <end position="204"/>
    </location>
</feature>
<sequence>MEDPIVQALPPATDYLTYLTLLEYQLTPERLPLLHTLLQDEKLTTNIGWDLVKLLLPMLPASTECLQDVARLGNPREVILRVSESLMQLQPEDEDEDETADQGLPLHILQFNCLLGMLSVLHTRIQTKAPSRFIATSLHAALEAYTTMATNETTLAFLEFFREVSPTKRPAPPPRAASESSVLKVAAASAPDPEAEVSSPSPSADNETLLVRKFIQFGLLELLKSYLLSFSSPMDPGMSWTIRMQEHLHPDLRLPAAQSQTEAYGSTKELKERDMIMGKLMALSRDVVIDNEELLLIISGCPTDQTAQLDFDEPPTNPDQIPLERHGSLLLLAARAAGATLFASGQPLRQVSVFPELAQIFKNFVGGLINLDEVAFGQPHALLDSLLALAVYALQQPIETPSSDTEFKDFVVLLTACTARQTHGIVRQIPAAIVQSHPSPETRFKLIHKILEDDRLAPARDSAIAWLKDELLRSPTPSSDNIFQDPLYFWALFPSLFKPVTAATSASDLVAIWSQLTQTQGPPLHSALNLYYLLLSSPSLRDQLHLEKTAKFFRSHVLTPLRQVFRSFEDDLTAKGGEGVIEAAVGEEMCQIGNARSVGLIGLTLDQIEETASDAFGSDEGDLSEYSEAEEAKVYAIRKKMDVWE</sequence>
<reference evidence="3" key="1">
    <citation type="journal article" date="2017" name="Nat. Microbiol.">
        <title>Global analysis of biosynthetic gene clusters reveals vast potential of secondary metabolite production in Penicillium species.</title>
        <authorList>
            <person name="Nielsen J.C."/>
            <person name="Grijseels S."/>
            <person name="Prigent S."/>
            <person name="Ji B."/>
            <person name="Dainat J."/>
            <person name="Nielsen K.F."/>
            <person name="Frisvad J.C."/>
            <person name="Workman M."/>
            <person name="Nielsen J."/>
        </authorList>
    </citation>
    <scope>NUCLEOTIDE SEQUENCE [LARGE SCALE GENOMIC DNA]</scope>
    <source>
        <strain evidence="3">IBT 14082</strain>
    </source>
</reference>
<dbReference type="GO" id="GO:0034599">
    <property type="term" value="P:cellular response to oxidative stress"/>
    <property type="evidence" value="ECO:0007669"/>
    <property type="project" value="InterPro"/>
</dbReference>
<feature type="region of interest" description="Disordered" evidence="1">
    <location>
        <begin position="168"/>
        <end position="204"/>
    </location>
</feature>
<dbReference type="EMBL" id="MLQL01000033">
    <property type="protein sequence ID" value="OQE15125.1"/>
    <property type="molecule type" value="Genomic_DNA"/>
</dbReference>
<gene>
    <name evidence="2" type="ORF">PENFLA_c033G08418</name>
</gene>
<name>A0A1V6SM25_9EURO</name>
<dbReference type="InterPro" id="IPR040347">
    <property type="entry name" value="YBP1/2"/>
</dbReference>
<dbReference type="Pfam" id="PF08568">
    <property type="entry name" value="Kinetochor_Ybp2"/>
    <property type="match status" value="1"/>
</dbReference>
<comment type="caution">
    <text evidence="2">The sequence shown here is derived from an EMBL/GenBank/DDBJ whole genome shotgun (WGS) entry which is preliminary data.</text>
</comment>